<organism evidence="7 8">
    <name type="scientific">Mytilus edulis</name>
    <name type="common">Blue mussel</name>
    <dbReference type="NCBI Taxonomy" id="6550"/>
    <lineage>
        <taxon>Eukaryota</taxon>
        <taxon>Metazoa</taxon>
        <taxon>Spiralia</taxon>
        <taxon>Lophotrochozoa</taxon>
        <taxon>Mollusca</taxon>
        <taxon>Bivalvia</taxon>
        <taxon>Autobranchia</taxon>
        <taxon>Pteriomorphia</taxon>
        <taxon>Mytilida</taxon>
        <taxon>Mytiloidea</taxon>
        <taxon>Mytilidae</taxon>
        <taxon>Mytilinae</taxon>
        <taxon>Mytilus</taxon>
    </lineage>
</organism>
<dbReference type="Proteomes" id="UP000683360">
    <property type="component" value="Unassembled WGS sequence"/>
</dbReference>
<dbReference type="GO" id="GO:0006355">
    <property type="term" value="P:regulation of DNA-templated transcription"/>
    <property type="evidence" value="ECO:0007669"/>
    <property type="project" value="InterPro"/>
</dbReference>
<name>A0A8S3SQ34_MYTED</name>
<dbReference type="GO" id="GO:0007508">
    <property type="term" value="P:larval heart development"/>
    <property type="evidence" value="ECO:0007669"/>
    <property type="project" value="TreeGrafter"/>
</dbReference>
<dbReference type="GO" id="GO:0003824">
    <property type="term" value="F:catalytic activity"/>
    <property type="evidence" value="ECO:0007669"/>
    <property type="project" value="InterPro"/>
</dbReference>
<keyword evidence="3" id="KW-0804">Transcription</keyword>
<comment type="caution">
    <text evidence="7">The sequence shown here is derived from an EMBL/GenBank/DDBJ whole genome shotgun (WGS) entry which is preliminary data.</text>
</comment>
<feature type="domain" description="Endonuclease/exonuclease/phosphatase" evidence="6">
    <location>
        <begin position="339"/>
        <end position="425"/>
    </location>
</feature>
<dbReference type="PANTHER" id="PTHR33395:SF22">
    <property type="entry name" value="REVERSE TRANSCRIPTASE DOMAIN-CONTAINING PROTEIN"/>
    <property type="match status" value="1"/>
</dbReference>
<keyword evidence="4" id="KW-0539">Nucleus</keyword>
<dbReference type="GO" id="GO:0031012">
    <property type="term" value="C:extracellular matrix"/>
    <property type="evidence" value="ECO:0007669"/>
    <property type="project" value="TreeGrafter"/>
</dbReference>
<gene>
    <name evidence="7" type="ORF">MEDL_36770</name>
</gene>
<dbReference type="Pfam" id="PF07545">
    <property type="entry name" value="Vg_Tdu"/>
    <property type="match status" value="1"/>
</dbReference>
<dbReference type="GO" id="GO:0005634">
    <property type="term" value="C:nucleus"/>
    <property type="evidence" value="ECO:0007669"/>
    <property type="project" value="UniProtKB-SubCell"/>
</dbReference>
<evidence type="ECO:0000313" key="7">
    <source>
        <dbReference type="EMBL" id="CAG2223471.1"/>
    </source>
</evidence>
<evidence type="ECO:0000259" key="6">
    <source>
        <dbReference type="Pfam" id="PF14529"/>
    </source>
</evidence>
<sequence>MSCSELMYQFYPSAVPHRTVPESLRYGSQTLDYTTHTGSYPYLGDSRTVSKREVTESATYDPESEPRGSQYLNANCLLLTYFHGDTSTVVDEHFSRALSQPSSFSSDRNGNPSLNTKRQQDTNLMCNRKLPPSFWISDYQPPRPAYGSQDFSRDLYSASSWYNWPYHFPPSSYPSGSEFSRPFPYSPLDPMSKLSPTYQSLMLRSGFESRNSKYDRTKIPESLSSPSSYYGLRLGADLSSANMNFEPSTPDDEKRALLVTVTLFVCACVFVVEGEREYLLIEGLIERWRDGNRNMPTKFVEPLIFQKVNILLHFGCQNTTASRLGCSDNWHRRLVQVNATKNAFIIVGGDFNLPGWNWKTRTLKPESTCQKNHYKFGDILDDNGLVQLVEEPTRGPNTLDLVITNNPTRFTRTKVIPGVSDHDIVFSEIDTKPLTRKQKPRNIPLYRKANWETIKEEMIQTHEKIRNLASNGSSAEELWLLFKTKLYQSVTNRIPHKIAKQKDSLPRLTPNVRKLTRRRDRLYKRKKKSVDPKMTSKLKEARQKGQIELRRAYWKYIENIVTHKEEIQPHSNMKRFWTYIKHMKTDSSIVAPLRSDGVLHSHPVNQATIPNKQFQSAFSSKETYY</sequence>
<proteinExistence type="predicted"/>
<feature type="region of interest" description="Disordered" evidence="5">
    <location>
        <begin position="100"/>
        <end position="121"/>
    </location>
</feature>
<dbReference type="SUPFAM" id="SSF56219">
    <property type="entry name" value="DNase I-like"/>
    <property type="match status" value="1"/>
</dbReference>
<dbReference type="InterPro" id="IPR011520">
    <property type="entry name" value="Vg_fam"/>
</dbReference>
<dbReference type="InterPro" id="IPR005135">
    <property type="entry name" value="Endo/exonuclease/phosphatase"/>
</dbReference>
<accession>A0A8S3SQ34</accession>
<dbReference type="GO" id="GO:0061343">
    <property type="term" value="P:cell adhesion involved in heart morphogenesis"/>
    <property type="evidence" value="ECO:0007669"/>
    <property type="project" value="TreeGrafter"/>
</dbReference>
<dbReference type="OrthoDB" id="10069705at2759"/>
<comment type="subcellular location">
    <subcellularLocation>
        <location evidence="1">Nucleus</location>
    </subcellularLocation>
</comment>
<evidence type="ECO:0000256" key="1">
    <source>
        <dbReference type="ARBA" id="ARBA00004123"/>
    </source>
</evidence>
<dbReference type="AlphaFoldDB" id="A0A8S3SQ34"/>
<reference evidence="7" key="1">
    <citation type="submission" date="2021-03" db="EMBL/GenBank/DDBJ databases">
        <authorList>
            <person name="Bekaert M."/>
        </authorList>
    </citation>
    <scope>NUCLEOTIDE SEQUENCE</scope>
</reference>
<protein>
    <recommendedName>
        <fullName evidence="6">Endonuclease/exonuclease/phosphatase domain-containing protein</fullName>
    </recommendedName>
</protein>
<dbReference type="PANTHER" id="PTHR33395">
    <property type="entry name" value="TRANSCRIPTASE, PUTATIVE-RELATED-RELATED"/>
    <property type="match status" value="1"/>
</dbReference>
<evidence type="ECO:0000256" key="4">
    <source>
        <dbReference type="ARBA" id="ARBA00023242"/>
    </source>
</evidence>
<dbReference type="InterPro" id="IPR036691">
    <property type="entry name" value="Endo/exonu/phosph_ase_sf"/>
</dbReference>
<dbReference type="Gene3D" id="3.60.10.10">
    <property type="entry name" value="Endonuclease/exonuclease/phosphatase"/>
    <property type="match status" value="1"/>
</dbReference>
<evidence type="ECO:0000256" key="2">
    <source>
        <dbReference type="ARBA" id="ARBA00023015"/>
    </source>
</evidence>
<dbReference type="EMBL" id="CAJPWZ010001789">
    <property type="protein sequence ID" value="CAG2223471.1"/>
    <property type="molecule type" value="Genomic_DNA"/>
</dbReference>
<evidence type="ECO:0000256" key="5">
    <source>
        <dbReference type="SAM" id="MobiDB-lite"/>
    </source>
</evidence>
<keyword evidence="8" id="KW-1185">Reference proteome</keyword>
<evidence type="ECO:0000256" key="3">
    <source>
        <dbReference type="ARBA" id="ARBA00023163"/>
    </source>
</evidence>
<keyword evidence="2" id="KW-0805">Transcription regulation</keyword>
<dbReference type="Pfam" id="PF14529">
    <property type="entry name" value="Exo_endo_phos_2"/>
    <property type="match status" value="1"/>
</dbReference>
<evidence type="ECO:0000313" key="8">
    <source>
        <dbReference type="Proteomes" id="UP000683360"/>
    </source>
</evidence>